<dbReference type="InterPro" id="IPR013517">
    <property type="entry name" value="FG-GAP"/>
</dbReference>
<dbReference type="EMBL" id="BLZH01000007">
    <property type="protein sequence ID" value="GFP57140.1"/>
    <property type="molecule type" value="Genomic_DNA"/>
</dbReference>
<dbReference type="InterPro" id="IPR051532">
    <property type="entry name" value="Ester_Hydrolysis_Enzymes"/>
</dbReference>
<dbReference type="Pfam" id="PF13517">
    <property type="entry name" value="FG-GAP_3"/>
    <property type="match status" value="1"/>
</dbReference>
<keyword evidence="1 2" id="KW-0732">Signal</keyword>
<dbReference type="GO" id="GO:0004622">
    <property type="term" value="F:phosphatidylcholine lysophospholipase activity"/>
    <property type="evidence" value="ECO:0007669"/>
    <property type="project" value="TreeGrafter"/>
</dbReference>
<accession>A0A6V8QXP4</accession>
<evidence type="ECO:0000256" key="1">
    <source>
        <dbReference type="ARBA" id="ARBA00022729"/>
    </source>
</evidence>
<organism evidence="4 5">
    <name type="scientific">Trichoderma asperellum</name>
    <name type="common">Filamentous fungus</name>
    <dbReference type="NCBI Taxonomy" id="101201"/>
    <lineage>
        <taxon>Eukaryota</taxon>
        <taxon>Fungi</taxon>
        <taxon>Dikarya</taxon>
        <taxon>Ascomycota</taxon>
        <taxon>Pezizomycotina</taxon>
        <taxon>Sordariomycetes</taxon>
        <taxon>Hypocreomycetidae</taxon>
        <taxon>Hypocreales</taxon>
        <taxon>Hypocreaceae</taxon>
        <taxon>Trichoderma</taxon>
    </lineage>
</organism>
<reference evidence="4 5" key="1">
    <citation type="submission" date="2020-07" db="EMBL/GenBank/DDBJ databases">
        <title>Trichoderma asperellum IC-1 whole genome shotgun sequence.</title>
        <authorList>
            <person name="Kanamasa S."/>
            <person name="Takahashi H."/>
        </authorList>
    </citation>
    <scope>NUCLEOTIDE SEQUENCE [LARGE SCALE GENOMIC DNA]</scope>
    <source>
        <strain evidence="4 5">IC-1</strain>
    </source>
</reference>
<feature type="signal peptide" evidence="2">
    <location>
        <begin position="1"/>
        <end position="26"/>
    </location>
</feature>
<dbReference type="Proteomes" id="UP000517252">
    <property type="component" value="Unassembled WGS sequence"/>
</dbReference>
<dbReference type="InterPro" id="IPR013830">
    <property type="entry name" value="SGNH_hydro"/>
</dbReference>
<gene>
    <name evidence="4" type="ORF">TASIC1_0007063200</name>
</gene>
<protein>
    <submittedName>
        <fullName evidence="4">Multidomain esterase</fullName>
    </submittedName>
</protein>
<evidence type="ECO:0000259" key="3">
    <source>
        <dbReference type="Pfam" id="PF13472"/>
    </source>
</evidence>
<proteinExistence type="predicted"/>
<dbReference type="InterPro" id="IPR036514">
    <property type="entry name" value="SGNH_hydro_sf"/>
</dbReference>
<evidence type="ECO:0000256" key="2">
    <source>
        <dbReference type="SAM" id="SignalP"/>
    </source>
</evidence>
<dbReference type="SUPFAM" id="SSF69318">
    <property type="entry name" value="Integrin alpha N-terminal domain"/>
    <property type="match status" value="1"/>
</dbReference>
<dbReference type="InterPro" id="IPR028994">
    <property type="entry name" value="Integrin_alpha_N"/>
</dbReference>
<feature type="domain" description="SGNH hydrolase-type esterase" evidence="3">
    <location>
        <begin position="97"/>
        <end position="276"/>
    </location>
</feature>
<dbReference type="PANTHER" id="PTHR30383">
    <property type="entry name" value="THIOESTERASE 1/PROTEASE 1/LYSOPHOSPHOLIPASE L1"/>
    <property type="match status" value="1"/>
</dbReference>
<evidence type="ECO:0000313" key="5">
    <source>
        <dbReference type="Proteomes" id="UP000517252"/>
    </source>
</evidence>
<evidence type="ECO:0000313" key="4">
    <source>
        <dbReference type="EMBL" id="GFP57140.1"/>
    </source>
</evidence>
<dbReference type="Pfam" id="PF13472">
    <property type="entry name" value="Lipase_GDSL_2"/>
    <property type="match status" value="1"/>
</dbReference>
<dbReference type="AlphaFoldDB" id="A0A6V8QXP4"/>
<dbReference type="PANTHER" id="PTHR30383:SF31">
    <property type="entry name" value="SGNH HYDROLASE-TYPE ESTERASE DOMAIN-CONTAINING PROTEIN-RELATED"/>
    <property type="match status" value="1"/>
</dbReference>
<feature type="chain" id="PRO_5028458224" evidence="2">
    <location>
        <begin position="27"/>
        <end position="899"/>
    </location>
</feature>
<dbReference type="CDD" id="cd01833">
    <property type="entry name" value="XynB_like"/>
    <property type="match status" value="1"/>
</dbReference>
<comment type="caution">
    <text evidence="4">The sequence shown here is derived from an EMBL/GenBank/DDBJ whole genome shotgun (WGS) entry which is preliminary data.</text>
</comment>
<dbReference type="Gene3D" id="3.40.50.1110">
    <property type="entry name" value="SGNH hydrolase"/>
    <property type="match status" value="1"/>
</dbReference>
<dbReference type="OrthoDB" id="3915838at2759"/>
<sequence>MAPRLRVTAVLLVLHFSSVLPNSVSAKDAISPWNDTAIGFGPDVGLAETWNASFPLFEGIKSLPTNNSGAAGRDGSNTSVDLDRRATKDFWLRVMPLGASITQGIHSSDGNGYRKWIREQLRWQGWQVNMVGSGQAGTMKDRDHEGHPGWVITEGGGHNGVQQAWDAANWMKPNLVLLNVGTNDCSFNIDLPGAGARMQSLVQSVFDAVPGVVVIMSTLIPSPGIKDCAKELSDQFRQLVPKIQNGRLGLADFNAAMDPATMFSDDPIHPNDFGYEFMASVLWKAIWETSSALQAPLDNGQDDSQPISTCAKQAGVSRGPIITQQGSGHDDGTYVHKSIGKGVLVDCRIQKPTAQSESAAIPTHIFFAQLTNINAVDRSAALDDWIRIYHRTATDGKNEYWFRENLGNGNFAPSVMLDVQQNCDGGPTDFWCIGPDTKITVSLNKGTRPPTFENIGVVVPASGDFAPSDVRIADIDGDGRADVCFIHDNGDIGCSRNGGQGRNYYWQGFSTANGLRETVFTGKNKGDKNGIRLADLNGDFRDDWMWVGDQGDVDTWINQRGSGAGIVPYWSASGITHLGMNTLGVREKIKFGRIYGSGRLDYIYLKEEDSYYDMLVWENQGAGGTKRKGSGSDDYVWIYMDGHADSTDFFANIHAPPEWGHSISITLSVPGPRVGIHLADFDGDRRCDVLVQDKATGALTLWHNDYDAATKNLKFSNQGVKSGSASCTQGWGVGIFDRGMRLVDIDGDGRADILCLEPDGRITAWLNTAAGLQNVGQVKFSEGWDRANIRFADVEASGRADLIHLDKYTGAAILFKNDGYRPNDVAANGGSSFHWTNRGVVYSPIDRGENMHFVNFGGLGRADLHHVWPEKNNAETFFNECPGGGSGGDDGPIGELLSL</sequence>
<name>A0A6V8QXP4_TRIAP</name>
<dbReference type="SUPFAM" id="SSF52266">
    <property type="entry name" value="SGNH hydrolase"/>
    <property type="match status" value="1"/>
</dbReference>